<feature type="domain" description="ABC transporter" evidence="6">
    <location>
        <begin position="439"/>
        <end position="646"/>
    </location>
</feature>
<protein>
    <submittedName>
        <fullName evidence="7">ABC transporter F family member 3</fullName>
    </submittedName>
</protein>
<name>A0A1D6HPY7_MAIZE</name>
<dbReference type="FunFam" id="3.40.50.300:FF:000104">
    <property type="entry name" value="ATP-binding cassette sub-family F member 3"/>
    <property type="match status" value="1"/>
</dbReference>
<dbReference type="Pfam" id="PF26051">
    <property type="entry name" value="PWI_ABCF3"/>
    <property type="match status" value="1"/>
</dbReference>
<keyword evidence="1" id="KW-0677">Repeat</keyword>
<dbReference type="Gene3D" id="3.40.50.300">
    <property type="entry name" value="P-loop containing nucleotide triphosphate hydrolases"/>
    <property type="match status" value="2"/>
</dbReference>
<dbReference type="AlphaFoldDB" id="A0A1D6HPY7"/>
<evidence type="ECO:0000256" key="1">
    <source>
        <dbReference type="ARBA" id="ARBA00022737"/>
    </source>
</evidence>
<accession>A0A1D6HPY7</accession>
<evidence type="ECO:0000256" key="4">
    <source>
        <dbReference type="ARBA" id="ARBA00022990"/>
    </source>
</evidence>
<dbReference type="InterPro" id="IPR050611">
    <property type="entry name" value="ABCF"/>
</dbReference>
<evidence type="ECO:0000256" key="5">
    <source>
        <dbReference type="ARBA" id="ARBA00061344"/>
    </source>
</evidence>
<evidence type="ECO:0000313" key="7">
    <source>
        <dbReference type="EMBL" id="AQK76339.1"/>
    </source>
</evidence>
<feature type="domain" description="ABC transporter" evidence="6">
    <location>
        <begin position="108"/>
        <end position="371"/>
    </location>
</feature>
<evidence type="ECO:0000256" key="2">
    <source>
        <dbReference type="ARBA" id="ARBA00022741"/>
    </source>
</evidence>
<dbReference type="ExpressionAtlas" id="A0A1D6HPY7">
    <property type="expression patterns" value="baseline and differential"/>
</dbReference>
<dbReference type="SMART" id="SM00382">
    <property type="entry name" value="AAA"/>
    <property type="match status" value="2"/>
</dbReference>
<evidence type="ECO:0000256" key="3">
    <source>
        <dbReference type="ARBA" id="ARBA00022840"/>
    </source>
</evidence>
<gene>
    <name evidence="7" type="ORF">ZEAMMB73_Zm00001d018522</name>
</gene>
<reference evidence="7" key="1">
    <citation type="submission" date="2015-12" db="EMBL/GenBank/DDBJ databases">
        <title>Update maize B73 reference genome by single molecule sequencing technologies.</title>
        <authorList>
            <consortium name="Maize Genome Sequencing Project"/>
            <person name="Ware D."/>
        </authorList>
    </citation>
    <scope>NUCLEOTIDE SEQUENCE</scope>
    <source>
        <tissue evidence="7">Seedling</tissue>
    </source>
</reference>
<dbReference type="GO" id="GO:0005524">
    <property type="term" value="F:ATP binding"/>
    <property type="evidence" value="ECO:0007669"/>
    <property type="project" value="UniProtKB-KW"/>
</dbReference>
<dbReference type="CDD" id="cd03221">
    <property type="entry name" value="ABCF_EF-3"/>
    <property type="match status" value="2"/>
</dbReference>
<organism evidence="7">
    <name type="scientific">Zea mays</name>
    <name type="common">Maize</name>
    <dbReference type="NCBI Taxonomy" id="4577"/>
    <lineage>
        <taxon>Eukaryota</taxon>
        <taxon>Viridiplantae</taxon>
        <taxon>Streptophyta</taxon>
        <taxon>Embryophyta</taxon>
        <taxon>Tracheophyta</taxon>
        <taxon>Spermatophyta</taxon>
        <taxon>Magnoliopsida</taxon>
        <taxon>Liliopsida</taxon>
        <taxon>Poales</taxon>
        <taxon>Poaceae</taxon>
        <taxon>PACMAD clade</taxon>
        <taxon>Panicoideae</taxon>
        <taxon>Andropogonodae</taxon>
        <taxon>Andropogoneae</taxon>
        <taxon>Tripsacinae</taxon>
        <taxon>Zea</taxon>
    </lineage>
</organism>
<dbReference type="FunFam" id="3.40.50.300:FF:001135">
    <property type="entry name" value="ABC transporter F family member 3"/>
    <property type="match status" value="1"/>
</dbReference>
<dbReference type="InterPro" id="IPR017871">
    <property type="entry name" value="ABC_transporter-like_CS"/>
</dbReference>
<dbReference type="PROSITE" id="PS50893">
    <property type="entry name" value="ABC_TRANSPORTER_2"/>
    <property type="match status" value="2"/>
</dbReference>
<dbReference type="InterPro" id="IPR058770">
    <property type="entry name" value="PWI_ABCF3"/>
</dbReference>
<dbReference type="SUPFAM" id="SSF52540">
    <property type="entry name" value="P-loop containing nucleoside triphosphate hydrolases"/>
    <property type="match status" value="2"/>
</dbReference>
<keyword evidence="4" id="KW-0007">Acetylation</keyword>
<dbReference type="PANTHER" id="PTHR19211:SF117">
    <property type="entry name" value="ATP-BINDING CASSETTE SUB-FAMILY F MEMBER 3"/>
    <property type="match status" value="1"/>
</dbReference>
<dbReference type="GO" id="GO:0016887">
    <property type="term" value="F:ATP hydrolysis activity"/>
    <property type="evidence" value="ECO:0007669"/>
    <property type="project" value="InterPro"/>
</dbReference>
<dbReference type="Pfam" id="PF00005">
    <property type="entry name" value="ABC_tran"/>
    <property type="match status" value="2"/>
</dbReference>
<dbReference type="InterPro" id="IPR003593">
    <property type="entry name" value="AAA+_ATPase"/>
</dbReference>
<keyword evidence="3" id="KW-0067">ATP-binding</keyword>
<keyword evidence="2" id="KW-0547">Nucleotide-binding</keyword>
<dbReference type="InterPro" id="IPR027417">
    <property type="entry name" value="P-loop_NTPase"/>
</dbReference>
<evidence type="ECO:0000259" key="6">
    <source>
        <dbReference type="PROSITE" id="PS50893"/>
    </source>
</evidence>
<dbReference type="InterPro" id="IPR003439">
    <property type="entry name" value="ABC_transporter-like_ATP-bd"/>
</dbReference>
<dbReference type="InterPro" id="IPR032781">
    <property type="entry name" value="ABC_tran_Xtn"/>
</dbReference>
<dbReference type="PANTHER" id="PTHR19211">
    <property type="entry name" value="ATP-BINDING TRANSPORT PROTEIN-RELATED"/>
    <property type="match status" value="1"/>
</dbReference>
<dbReference type="PROSITE" id="PS00211">
    <property type="entry name" value="ABC_TRANSPORTER_1"/>
    <property type="match status" value="2"/>
</dbReference>
<sequence length="647" mass="72062">MAAAAAASMVVVREVLGLDVVDEVDQPIIDYIANVLADEDFDFGAPEGHGIFEALGELLIDSGCVSDQEHCLQVQYQMHVAEMETLRAGMPPVYVNHSNDGGPAVRDIHMENFSVTVGGRDLIQEATITLAFGRHYGLVGRNGTGKTSFLRAMALHAIDGIPKNCQILHVEQEVVGDDTTALQCVLNADVERVQLLQEEARLVQQQKDLEIEAEFGQSSDKGKDGFDKDSISKRLEEIYKRLELIDADAAEARAASILAGLSFTPEMQRKRTKQFSGGWRMRIALARALFIEPDLLLLDEPTNHLDLHAVLWLETYLLKWPKTFIVVSHAREFLNTVVTDILHLHGRKLHAYKGDYDTFERTREEHLKNQQKAFETNEKARQHMQTFIDKFRYNAKRASLVQSRIKALERMEHVDAVVSDPDYKFEFPTPDDRPGPPIISFSDASFGYPGGPTLFKNLNFGIDLDSRIAMVGPNGIGKSTILKLISGDLQPTSGTVFRSPKVRMAVFNQHHVDGLDLTVNPLLYMMKCYPGVPEQKLRAHLGSFGVSGSLALQSMYTLSGGQKSRVAFAKITFKKPHIILLDEPSNHLDLDAVEALIQGLLIFQGGVLMVSHDEHLITGSVDELWVVSEGRVTPFSGTFKDYKKMLK</sequence>
<proteinExistence type="inferred from homology"/>
<dbReference type="EMBL" id="CM000781">
    <property type="protein sequence ID" value="AQK76339.1"/>
    <property type="molecule type" value="Genomic_DNA"/>
</dbReference>
<comment type="similarity">
    <text evidence="5">Belongs to the ABC transporter superfamily. ABCF family. EF3 (TC 3.A.1.121) subfamily.</text>
</comment>
<dbReference type="Pfam" id="PF12848">
    <property type="entry name" value="ABC_tran_Xtn"/>
    <property type="match status" value="1"/>
</dbReference>